<dbReference type="PANTHER" id="PTHR33064">
    <property type="entry name" value="POL PROTEIN"/>
    <property type="match status" value="1"/>
</dbReference>
<evidence type="ECO:0000256" key="8">
    <source>
        <dbReference type="ARBA" id="ARBA00022918"/>
    </source>
</evidence>
<evidence type="ECO:0000256" key="1">
    <source>
        <dbReference type="ARBA" id="ARBA00022670"/>
    </source>
</evidence>
<evidence type="ECO:0000256" key="4">
    <source>
        <dbReference type="ARBA" id="ARBA00022722"/>
    </source>
</evidence>
<dbReference type="GO" id="GO:0004190">
    <property type="term" value="F:aspartic-type endopeptidase activity"/>
    <property type="evidence" value="ECO:0007669"/>
    <property type="project" value="UniProtKB-KW"/>
</dbReference>
<dbReference type="InterPro" id="IPR000477">
    <property type="entry name" value="RT_dom"/>
</dbReference>
<keyword evidence="1" id="KW-0645">Protease</keyword>
<keyword evidence="5" id="KW-0064">Aspartyl protease</keyword>
<proteinExistence type="predicted"/>
<evidence type="ECO:0000313" key="11">
    <source>
        <dbReference type="Proteomes" id="UP001190700"/>
    </source>
</evidence>
<reference evidence="10 11" key="1">
    <citation type="journal article" date="2015" name="Genome Biol. Evol.">
        <title>Comparative Genomics of a Bacterivorous Green Alga Reveals Evolutionary Causalities and Consequences of Phago-Mixotrophic Mode of Nutrition.</title>
        <authorList>
            <person name="Burns J.A."/>
            <person name="Paasch A."/>
            <person name="Narechania A."/>
            <person name="Kim E."/>
        </authorList>
    </citation>
    <scope>NUCLEOTIDE SEQUENCE [LARGE SCALE GENOMIC DNA]</scope>
    <source>
        <strain evidence="10 11">PLY_AMNH</strain>
    </source>
</reference>
<evidence type="ECO:0000256" key="2">
    <source>
        <dbReference type="ARBA" id="ARBA00022679"/>
    </source>
</evidence>
<evidence type="ECO:0000256" key="7">
    <source>
        <dbReference type="ARBA" id="ARBA00022801"/>
    </source>
</evidence>
<keyword evidence="11" id="KW-1185">Reference proteome</keyword>
<dbReference type="PROSITE" id="PS50878">
    <property type="entry name" value="RT_POL"/>
    <property type="match status" value="1"/>
</dbReference>
<dbReference type="InterPro" id="IPR043128">
    <property type="entry name" value="Rev_trsase/Diguanyl_cyclase"/>
</dbReference>
<evidence type="ECO:0000256" key="6">
    <source>
        <dbReference type="ARBA" id="ARBA00022759"/>
    </source>
</evidence>
<dbReference type="InterPro" id="IPR043502">
    <property type="entry name" value="DNA/RNA_pol_sf"/>
</dbReference>
<evidence type="ECO:0000256" key="5">
    <source>
        <dbReference type="ARBA" id="ARBA00022750"/>
    </source>
</evidence>
<dbReference type="Gene3D" id="3.10.10.10">
    <property type="entry name" value="HIV Type 1 Reverse Transcriptase, subunit A, domain 1"/>
    <property type="match status" value="1"/>
</dbReference>
<keyword evidence="4" id="KW-0540">Nuclease</keyword>
<comment type="caution">
    <text evidence="10">The sequence shown here is derived from an EMBL/GenBank/DDBJ whole genome shotgun (WGS) entry which is preliminary data.</text>
</comment>
<protein>
    <recommendedName>
        <fullName evidence="9">Reverse transcriptase domain-containing protein</fullName>
    </recommendedName>
</protein>
<gene>
    <name evidence="10" type="ORF">CYMTET_46581</name>
</gene>
<dbReference type="GO" id="GO:0004519">
    <property type="term" value="F:endonuclease activity"/>
    <property type="evidence" value="ECO:0007669"/>
    <property type="project" value="UniProtKB-KW"/>
</dbReference>
<dbReference type="Proteomes" id="UP001190700">
    <property type="component" value="Unassembled WGS sequence"/>
</dbReference>
<keyword evidence="3" id="KW-0548">Nucleotidyltransferase</keyword>
<feature type="domain" description="Reverse transcriptase" evidence="9">
    <location>
        <begin position="86"/>
        <end position="272"/>
    </location>
</feature>
<dbReference type="Gene3D" id="3.30.70.270">
    <property type="match status" value="2"/>
</dbReference>
<dbReference type="GO" id="GO:0006508">
    <property type="term" value="P:proteolysis"/>
    <property type="evidence" value="ECO:0007669"/>
    <property type="project" value="UniProtKB-KW"/>
</dbReference>
<keyword evidence="7" id="KW-0378">Hydrolase</keyword>
<evidence type="ECO:0000259" key="9">
    <source>
        <dbReference type="PROSITE" id="PS50878"/>
    </source>
</evidence>
<name>A0AAE0BW00_9CHLO</name>
<dbReference type="AlphaFoldDB" id="A0AAE0BW00"/>
<dbReference type="PANTHER" id="PTHR33064:SF37">
    <property type="entry name" value="RIBONUCLEASE H"/>
    <property type="match status" value="1"/>
</dbReference>
<keyword evidence="2" id="KW-0808">Transferase</keyword>
<dbReference type="InterPro" id="IPR041373">
    <property type="entry name" value="RT_RNaseH"/>
</dbReference>
<dbReference type="Pfam" id="PF17917">
    <property type="entry name" value="RT_RNaseH"/>
    <property type="match status" value="1"/>
</dbReference>
<dbReference type="InterPro" id="IPR051320">
    <property type="entry name" value="Viral_Replic_Matur_Polypro"/>
</dbReference>
<dbReference type="CDD" id="cd01647">
    <property type="entry name" value="RT_LTR"/>
    <property type="match status" value="1"/>
</dbReference>
<dbReference type="EMBL" id="LGRX02032654">
    <property type="protein sequence ID" value="KAK3243782.1"/>
    <property type="molecule type" value="Genomic_DNA"/>
</dbReference>
<dbReference type="SUPFAM" id="SSF56672">
    <property type="entry name" value="DNA/RNA polymerases"/>
    <property type="match status" value="1"/>
</dbReference>
<keyword evidence="8" id="KW-0695">RNA-directed DNA polymerase</keyword>
<accession>A0AAE0BW00</accession>
<evidence type="ECO:0000313" key="10">
    <source>
        <dbReference type="EMBL" id="KAK3243782.1"/>
    </source>
</evidence>
<keyword evidence="6" id="KW-0255">Endonuclease</keyword>
<evidence type="ECO:0000256" key="3">
    <source>
        <dbReference type="ARBA" id="ARBA00022695"/>
    </source>
</evidence>
<organism evidence="10 11">
    <name type="scientific">Cymbomonas tetramitiformis</name>
    <dbReference type="NCBI Taxonomy" id="36881"/>
    <lineage>
        <taxon>Eukaryota</taxon>
        <taxon>Viridiplantae</taxon>
        <taxon>Chlorophyta</taxon>
        <taxon>Pyramimonadophyceae</taxon>
        <taxon>Pyramimonadales</taxon>
        <taxon>Pyramimonadaceae</taxon>
        <taxon>Cymbomonas</taxon>
    </lineage>
</organism>
<sequence>MFGGHPDFTEENWDEMRAIIRRCKYCFANKPQDIKGYHGNAEHNTFSIPFKDDSNSHKVAYQKARKYSPGEQEVINIHCKELLERYGFIDPASKHCKHASNVVVAGKNDHETGLWAQTRFCVDLRMCNRLSLEDNTVPHSPEDLYQRVAKAQFKTTLDATKAFHQIPMTTDEDRDTTAFWWGKRLYRYTSMPFGAAGATAAFVRVMDFYEQGALTHCIVCYVDDVVMYSDTAAQHLKDVEAVRRTLGDAGIRIHLGKSTFGSSTVDFLGFRIGYNTIDAEEAKSKAIQELPKPGDKTGLRSIVGLMNCYNCLVGEIGGPDYSEFARPLNDVLKKEKDEDGVEHICVAISRSLGKTAERQYASFQGEMLVVVWDVRTLRQYLHGVHFTLVTGHLPLTTLMEKADLQATYLERHKRGFCDSMCLQVMEDPPVGDEADPEFQTREDYDVPRGRLSAWCSAGLLEMPLRNGVKVKKYMYQDILVAARAVASARCFALSRFYPDLFSTAAIKLDQLPPQPRAGTKMREQVFPHIVDVVGQPMSVDASQAGSYAHRLRAYYWSNLFQNSQFDVVMARVKRPDDRLVFSILGEGWEPREAIATDQAPYHVTNVKGDLMRALPTILVTQNSRASRAPRMGSLVRSDKTPKCREPDLDEKAWSMGYVAAELRSADSLDDRKLAEERREEHEDIHNAEWCLKWLKSRGTMALPVEVAGSVDE</sequence>
<dbReference type="Pfam" id="PF00078">
    <property type="entry name" value="RVT_1"/>
    <property type="match status" value="1"/>
</dbReference>
<dbReference type="GO" id="GO:0003964">
    <property type="term" value="F:RNA-directed DNA polymerase activity"/>
    <property type="evidence" value="ECO:0007669"/>
    <property type="project" value="UniProtKB-KW"/>
</dbReference>